<proteinExistence type="predicted"/>
<evidence type="ECO:0000313" key="1">
    <source>
        <dbReference type="EMBL" id="KIW50403.1"/>
    </source>
</evidence>
<sequence>MDHFAPHSNATFEGYYSKFILPSGSSLCLIVCSVHKANTRPHMVSFTYVPAKQDQRIYQRELFPEKGGLSFEASSNRDSFVLDVPGIGSVHVNPDSTTTYDFSCPEFTFHATTTTRTPWSRHDDTETPESWLVYLPLPLHWHVHSLASRCDFALSIPEPGVMDPRDGHGVATVHQEKNWANSFPSAHIWIQAYSAEEGRGFNCAGGQILGMEAYLLGYRNRDADLEIDVRPPFAVKVLGMSPFMSVDVAWASRSFRLSVQDFRKRIEVHAYVEREDWDTFFGLSAPFSDGHRENFLGQSLRAKLEVSVYSKSWLAASWNKVLDDHFDGAALEFGAGYYPPRGQHSVP</sequence>
<protein>
    <submittedName>
        <fullName evidence="1">Uncharacterized protein</fullName>
    </submittedName>
</protein>
<accession>A0A0D2E4Q6</accession>
<dbReference type="PANTHER" id="PTHR35309:SF4">
    <property type="entry name" value="TOCOPHEROL CYCLASE"/>
    <property type="match status" value="1"/>
</dbReference>
<evidence type="ECO:0000313" key="2">
    <source>
        <dbReference type="Proteomes" id="UP000054342"/>
    </source>
</evidence>
<dbReference type="EMBL" id="KN847323">
    <property type="protein sequence ID" value="KIW50403.1"/>
    <property type="molecule type" value="Genomic_DNA"/>
</dbReference>
<dbReference type="AlphaFoldDB" id="A0A0D2E4Q6"/>
<dbReference type="InterPro" id="IPR025893">
    <property type="entry name" value="Tocopherol_cyclase"/>
</dbReference>
<dbReference type="GeneID" id="25333901"/>
<dbReference type="Proteomes" id="UP000054342">
    <property type="component" value="Unassembled WGS sequence"/>
</dbReference>
<dbReference type="PANTHER" id="PTHR35309">
    <property type="match status" value="1"/>
</dbReference>
<reference evidence="1 2" key="1">
    <citation type="submission" date="2015-01" db="EMBL/GenBank/DDBJ databases">
        <title>The Genome Sequence of Exophiala xenobiotica CBS118157.</title>
        <authorList>
            <consortium name="The Broad Institute Genomics Platform"/>
            <person name="Cuomo C."/>
            <person name="de Hoog S."/>
            <person name="Gorbushina A."/>
            <person name="Stielow B."/>
            <person name="Teixiera M."/>
            <person name="Abouelleil A."/>
            <person name="Chapman S.B."/>
            <person name="Priest M."/>
            <person name="Young S.K."/>
            <person name="Wortman J."/>
            <person name="Nusbaum C."/>
            <person name="Birren B."/>
        </authorList>
    </citation>
    <scope>NUCLEOTIDE SEQUENCE [LARGE SCALE GENOMIC DNA]</scope>
    <source>
        <strain evidence="1 2">CBS 118157</strain>
    </source>
</reference>
<keyword evidence="2" id="KW-1185">Reference proteome</keyword>
<name>A0A0D2E4Q6_9EURO</name>
<dbReference type="RefSeq" id="XP_013310987.1">
    <property type="nucleotide sequence ID" value="XM_013455533.1"/>
</dbReference>
<organism evidence="1 2">
    <name type="scientific">Exophiala xenobiotica</name>
    <dbReference type="NCBI Taxonomy" id="348802"/>
    <lineage>
        <taxon>Eukaryota</taxon>
        <taxon>Fungi</taxon>
        <taxon>Dikarya</taxon>
        <taxon>Ascomycota</taxon>
        <taxon>Pezizomycotina</taxon>
        <taxon>Eurotiomycetes</taxon>
        <taxon>Chaetothyriomycetidae</taxon>
        <taxon>Chaetothyriales</taxon>
        <taxon>Herpotrichiellaceae</taxon>
        <taxon>Exophiala</taxon>
    </lineage>
</organism>
<dbReference type="OrthoDB" id="5421239at2759"/>
<gene>
    <name evidence="1" type="ORF">PV05_11993</name>
</gene>
<dbReference type="HOGENOM" id="CLU_038105_0_0_1"/>
<dbReference type="GO" id="GO:0009976">
    <property type="term" value="F:tocopherol cyclase activity"/>
    <property type="evidence" value="ECO:0007669"/>
    <property type="project" value="InterPro"/>
</dbReference>